<keyword evidence="13" id="KW-1185">Reference proteome</keyword>
<gene>
    <name evidence="8 12" type="primary">nqrA</name>
    <name evidence="12" type="ORF">MSZNOR_1357</name>
</gene>
<evidence type="ECO:0000256" key="6">
    <source>
        <dbReference type="ARBA" id="ARBA00023075"/>
    </source>
</evidence>
<keyword evidence="5 8" id="KW-0406">Ion transport</keyword>
<keyword evidence="1 8" id="KW-0813">Transport</keyword>
<comment type="catalytic activity">
    <reaction evidence="8">
        <text>a ubiquinone + n Na(+)(in) + NADH + H(+) = a ubiquinol + n Na(+)(out) + NAD(+)</text>
        <dbReference type="Rhea" id="RHEA:47748"/>
        <dbReference type="Rhea" id="RHEA-COMP:9565"/>
        <dbReference type="Rhea" id="RHEA-COMP:9566"/>
        <dbReference type="ChEBI" id="CHEBI:15378"/>
        <dbReference type="ChEBI" id="CHEBI:16389"/>
        <dbReference type="ChEBI" id="CHEBI:17976"/>
        <dbReference type="ChEBI" id="CHEBI:29101"/>
        <dbReference type="ChEBI" id="CHEBI:57540"/>
        <dbReference type="ChEBI" id="CHEBI:57945"/>
        <dbReference type="EC" id="7.2.1.1"/>
    </reaction>
</comment>
<keyword evidence="6 8" id="KW-0830">Ubiquinone</keyword>
<evidence type="ECO:0000259" key="10">
    <source>
        <dbReference type="Pfam" id="PF11973"/>
    </source>
</evidence>
<evidence type="ECO:0000256" key="4">
    <source>
        <dbReference type="ARBA" id="ARBA00023053"/>
    </source>
</evidence>
<accession>A0ABM9HZD2</accession>
<evidence type="ECO:0000259" key="11">
    <source>
        <dbReference type="Pfam" id="PF24836"/>
    </source>
</evidence>
<dbReference type="Pfam" id="PF11973">
    <property type="entry name" value="NQRA_SLBB"/>
    <property type="match status" value="1"/>
</dbReference>
<dbReference type="EMBL" id="OX458333">
    <property type="protein sequence ID" value="CAI8788427.1"/>
    <property type="molecule type" value="Genomic_DNA"/>
</dbReference>
<reference evidence="12 13" key="1">
    <citation type="submission" date="2023-03" db="EMBL/GenBank/DDBJ databases">
        <authorList>
            <person name="Pearce D."/>
        </authorList>
    </citation>
    <scope>NUCLEOTIDE SEQUENCE [LARGE SCALE GENOMIC DNA]</scope>
    <source>
        <strain evidence="12">Msz</strain>
    </source>
</reference>
<feature type="domain" description="NqrA second alpha/beta" evidence="11">
    <location>
        <begin position="115"/>
        <end position="259"/>
    </location>
</feature>
<dbReference type="InterPro" id="IPR008703">
    <property type="entry name" value="NqrA"/>
</dbReference>
<protein>
    <recommendedName>
        <fullName evidence="8">Na(+)-translocating NADH-quinone reductase subunit A</fullName>
        <shortName evidence="8">Na(+)-NQR subunit A</shortName>
        <shortName evidence="8">Na(+)-translocating NQR subunit A</shortName>
        <ecNumber evidence="8">7.2.1.1</ecNumber>
    </recommendedName>
    <alternativeName>
        <fullName evidence="8">NQR complex subunit A</fullName>
    </alternativeName>
    <alternativeName>
        <fullName evidence="8">NQR-1 subunit A</fullName>
    </alternativeName>
</protein>
<dbReference type="HAMAP" id="MF_00425">
    <property type="entry name" value="NqrA"/>
    <property type="match status" value="1"/>
</dbReference>
<keyword evidence="3 8" id="KW-0520">NAD</keyword>
<comment type="subunit">
    <text evidence="8">Composed of six subunits; NqrA, NqrB, NqrC, NqrD, NqrE and NqrF.</text>
</comment>
<feature type="domain" description="Na(+)-translocating NADH-quinone reductase subunit A C-terminal" evidence="10">
    <location>
        <begin position="264"/>
        <end position="314"/>
    </location>
</feature>
<dbReference type="InterPro" id="IPR056147">
    <property type="entry name" value="NQRA_N"/>
</dbReference>
<evidence type="ECO:0000313" key="12">
    <source>
        <dbReference type="EMBL" id="CAI8788427.1"/>
    </source>
</evidence>
<comment type="similarity">
    <text evidence="8">Belongs to the NqrA family.</text>
</comment>
<dbReference type="Proteomes" id="UP001162030">
    <property type="component" value="Chromosome"/>
</dbReference>
<keyword evidence="4 8" id="KW-0915">Sodium</keyword>
<dbReference type="InterPro" id="IPR056148">
    <property type="entry name" value="NQRA_2nd"/>
</dbReference>
<evidence type="ECO:0000256" key="3">
    <source>
        <dbReference type="ARBA" id="ARBA00023027"/>
    </source>
</evidence>
<evidence type="ECO:0000256" key="5">
    <source>
        <dbReference type="ARBA" id="ARBA00023065"/>
    </source>
</evidence>
<proteinExistence type="inferred from homology"/>
<evidence type="ECO:0000256" key="2">
    <source>
        <dbReference type="ARBA" id="ARBA00022967"/>
    </source>
</evidence>
<dbReference type="NCBIfam" id="TIGR01936">
    <property type="entry name" value="nqrA"/>
    <property type="match status" value="1"/>
</dbReference>
<dbReference type="EC" id="7.2.1.1" evidence="8"/>
<sequence length="452" mass="49685">MLIRIKKGLNLPITGEPEQTIHNDGNVVKSVALLGLDYVGLKPSMHVSEGDRVRLGDTLFSDKQYPKVLFTSPGCGVVKAINRGAKRVLQSVVIELDGDDSVQFQSYEQSELANLTTEQVKENLLASGLWTSLRTRPYSKVPNPDTTPHSIFVTAIDTNPLAARPEVIIQERVQDFKNGLTVISKLTEGKIYVCTSPNSSLPSGEGGRFEISEFEGPHPAGLVGTHIHFLDPVSATKTVWHLDYQSVIAIGSLFTTGQLNVERVISLAGPMVKRPRLIRTRLGANLSDLVQDELVPDKEVRVISGSVLSGQKAEGWSDYLGRYHNQVSVIEEGRQRDFMGWVVPDRGKYSFLNVLLSSLPKERGRKFPFTSAKYGSARAIVPVGVYEDVVPLDILPTQLLRSLVVGDTDMAQALGCLELDEEDLSLCTFVDPGKHDFGPVLRKNLTQIEKEG</sequence>
<dbReference type="Pfam" id="PF24836">
    <property type="entry name" value="NQRA_2nd"/>
    <property type="match status" value="1"/>
</dbReference>
<evidence type="ECO:0000256" key="1">
    <source>
        <dbReference type="ARBA" id="ARBA00022448"/>
    </source>
</evidence>
<feature type="domain" description="NqrA N-terminal barrel-sandwich hybrid" evidence="9">
    <location>
        <begin position="3"/>
        <end position="97"/>
    </location>
</feature>
<keyword evidence="7 8" id="KW-0739">Sodium transport</keyword>
<evidence type="ECO:0000256" key="7">
    <source>
        <dbReference type="ARBA" id="ARBA00023201"/>
    </source>
</evidence>
<keyword evidence="2 8" id="KW-1278">Translocase</keyword>
<evidence type="ECO:0000313" key="13">
    <source>
        <dbReference type="Proteomes" id="UP001162030"/>
    </source>
</evidence>
<evidence type="ECO:0000259" key="9">
    <source>
        <dbReference type="Pfam" id="PF05896"/>
    </source>
</evidence>
<dbReference type="RefSeq" id="WP_026609021.1">
    <property type="nucleotide sequence ID" value="NZ_OX458333.1"/>
</dbReference>
<dbReference type="PANTHER" id="PTHR37839">
    <property type="entry name" value="NA(+)-TRANSLOCATING NADH-QUINONE REDUCTASE SUBUNIT A"/>
    <property type="match status" value="1"/>
</dbReference>
<dbReference type="InterPro" id="IPR022615">
    <property type="entry name" value="NqrA_C_domain"/>
</dbReference>
<comment type="function">
    <text evidence="8">NQR complex catalyzes the reduction of ubiquinone-1 to ubiquinol by two successive reactions, coupled with the transport of Na(+) ions from the cytoplasm to the periplasm. NqrA to NqrE are probably involved in the second step, the conversion of ubisemiquinone to ubiquinol.</text>
</comment>
<evidence type="ECO:0000256" key="8">
    <source>
        <dbReference type="HAMAP-Rule" id="MF_00425"/>
    </source>
</evidence>
<dbReference type="NCBIfam" id="NF003759">
    <property type="entry name" value="PRK05352.1-2"/>
    <property type="match status" value="1"/>
</dbReference>
<name>A0ABM9HZD2_9GAMM</name>
<dbReference type="Pfam" id="PF05896">
    <property type="entry name" value="NQRA_N"/>
    <property type="match status" value="1"/>
</dbReference>
<organism evidence="12 13">
    <name type="scientific">Methylocaldum szegediense</name>
    <dbReference type="NCBI Taxonomy" id="73780"/>
    <lineage>
        <taxon>Bacteria</taxon>
        <taxon>Pseudomonadati</taxon>
        <taxon>Pseudomonadota</taxon>
        <taxon>Gammaproteobacteria</taxon>
        <taxon>Methylococcales</taxon>
        <taxon>Methylococcaceae</taxon>
        <taxon>Methylocaldum</taxon>
    </lineage>
</organism>
<dbReference type="PANTHER" id="PTHR37839:SF1">
    <property type="entry name" value="NA(+)-TRANSLOCATING NADH-QUINONE REDUCTASE SUBUNIT A"/>
    <property type="match status" value="1"/>
</dbReference>